<dbReference type="Pfam" id="PF00216">
    <property type="entry name" value="Bac_DNA_binding"/>
    <property type="match status" value="1"/>
</dbReference>
<accession>A0A3A1YE73</accession>
<evidence type="ECO:0000256" key="2">
    <source>
        <dbReference type="ARBA" id="ARBA00010529"/>
    </source>
</evidence>
<dbReference type="Proteomes" id="UP000265691">
    <property type="component" value="Unassembled WGS sequence"/>
</dbReference>
<evidence type="ECO:0000256" key="9">
    <source>
        <dbReference type="ARBA" id="ARBA00033227"/>
    </source>
</evidence>
<dbReference type="PANTHER" id="PTHR33175">
    <property type="entry name" value="DNA-BINDING PROTEIN HU"/>
    <property type="match status" value="1"/>
</dbReference>
<dbReference type="EMBL" id="NRHC01000003">
    <property type="protein sequence ID" value="RIY34427.1"/>
    <property type="molecule type" value="Genomic_DNA"/>
</dbReference>
<sequence>MSKELELNKTSVNELLTVKELLTLFKNNLKESGNASLVKLSDDEEFVRQLLDTWVESLKASLLAGRKVRVHNLGSFATKYRPERKFSNPLTGSVSTAPAHVNVAFTSSKTLKDLVSSNENLVKAHKDFEEKKATK</sequence>
<keyword evidence="13" id="KW-1185">Reference proteome</keyword>
<dbReference type="AlphaFoldDB" id="A0A3A1YE73"/>
<dbReference type="GO" id="GO:0030527">
    <property type="term" value="F:structural constituent of chromatin"/>
    <property type="evidence" value="ECO:0007669"/>
    <property type="project" value="InterPro"/>
</dbReference>
<evidence type="ECO:0000256" key="6">
    <source>
        <dbReference type="ARBA" id="ARBA00022921"/>
    </source>
</evidence>
<evidence type="ECO:0000313" key="13">
    <source>
        <dbReference type="Proteomes" id="UP000265691"/>
    </source>
</evidence>
<comment type="subunit">
    <text evidence="3">Homodimer.</text>
</comment>
<dbReference type="PANTHER" id="PTHR33175:SF13">
    <property type="entry name" value="HISTONE-LIKE PROTEIN"/>
    <property type="match status" value="1"/>
</dbReference>
<keyword evidence="5" id="KW-0235">DNA replication</keyword>
<dbReference type="CDD" id="cd00591">
    <property type="entry name" value="HU_IHF"/>
    <property type="match status" value="1"/>
</dbReference>
<evidence type="ECO:0000256" key="5">
    <source>
        <dbReference type="ARBA" id="ARBA00022705"/>
    </source>
</evidence>
<protein>
    <recommendedName>
        <fullName evidence="4">Viral histone-like protein</fullName>
    </recommendedName>
    <alternativeName>
        <fullName evidence="9">DNA-binding protein pA104R</fullName>
    </alternativeName>
    <alternativeName>
        <fullName evidence="8">pA104R</fullName>
    </alternativeName>
</protein>
<dbReference type="RefSeq" id="WP_119524314.1">
    <property type="nucleotide sequence ID" value="NZ_NRHC01000003.1"/>
</dbReference>
<comment type="caution">
    <text evidence="12">The sequence shown here is derived from an EMBL/GenBank/DDBJ whole genome shotgun (WGS) entry which is preliminary data.</text>
</comment>
<name>A0A3A1YE73_9GAMM</name>
<evidence type="ECO:0000256" key="10">
    <source>
        <dbReference type="ARBA" id="ARBA00046140"/>
    </source>
</evidence>
<evidence type="ECO:0000256" key="1">
    <source>
        <dbReference type="ARBA" id="ARBA00004328"/>
    </source>
</evidence>
<keyword evidence="6" id="KW-0426">Late protein</keyword>
<dbReference type="InterPro" id="IPR000119">
    <property type="entry name" value="Hist_DNA-bd"/>
</dbReference>
<dbReference type="SMART" id="SM00411">
    <property type="entry name" value="BHL"/>
    <property type="match status" value="1"/>
</dbReference>
<evidence type="ECO:0000256" key="7">
    <source>
        <dbReference type="ARBA" id="ARBA00023125"/>
    </source>
</evidence>
<comment type="similarity">
    <text evidence="2 11">Belongs to the bacterial histone-like protein family.</text>
</comment>
<dbReference type="GO" id="GO:0005829">
    <property type="term" value="C:cytosol"/>
    <property type="evidence" value="ECO:0007669"/>
    <property type="project" value="TreeGrafter"/>
</dbReference>
<comment type="subcellular location">
    <subcellularLocation>
        <location evidence="1">Virion</location>
    </subcellularLocation>
</comment>
<evidence type="ECO:0000256" key="11">
    <source>
        <dbReference type="RuleBase" id="RU003939"/>
    </source>
</evidence>
<dbReference type="GO" id="GO:0006260">
    <property type="term" value="P:DNA replication"/>
    <property type="evidence" value="ECO:0007669"/>
    <property type="project" value="UniProtKB-KW"/>
</dbReference>
<evidence type="ECO:0000256" key="4">
    <source>
        <dbReference type="ARBA" id="ARBA00016145"/>
    </source>
</evidence>
<reference evidence="12 13" key="1">
    <citation type="submission" date="2017-08" db="EMBL/GenBank/DDBJ databases">
        <title>Reclassification of Bisgaard taxon 37 and 44.</title>
        <authorList>
            <person name="Christensen H."/>
        </authorList>
    </citation>
    <scope>NUCLEOTIDE SEQUENCE [LARGE SCALE GENOMIC DNA]</scope>
    <source>
        <strain evidence="12 13">B96_3</strain>
    </source>
</reference>
<dbReference type="InterPro" id="IPR010992">
    <property type="entry name" value="IHF-like_DNA-bd_dom_sf"/>
</dbReference>
<dbReference type="SUPFAM" id="SSF47729">
    <property type="entry name" value="IHF-like DNA-binding proteins"/>
    <property type="match status" value="1"/>
</dbReference>
<dbReference type="Gene3D" id="4.10.520.10">
    <property type="entry name" value="IHF-like DNA-binding proteins"/>
    <property type="match status" value="1"/>
</dbReference>
<evidence type="ECO:0000256" key="3">
    <source>
        <dbReference type="ARBA" id="ARBA00011738"/>
    </source>
</evidence>
<dbReference type="OrthoDB" id="5679189at2"/>
<evidence type="ECO:0000313" key="12">
    <source>
        <dbReference type="EMBL" id="RIY34427.1"/>
    </source>
</evidence>
<keyword evidence="7" id="KW-0238">DNA-binding</keyword>
<proteinExistence type="inferred from homology"/>
<comment type="function">
    <text evidence="10">DNA-binding protein that plays a critical role in nucleoid compaction, genome replication and DNA replication and transcription. Binds to both ssDNA and dsDNA with a binding site covering about 15 nucleotides. Displays DNA-supercoiling activity only when associated with the viral DNA topoisomerase 2.</text>
</comment>
<organism evidence="12 13">
    <name type="scientific">Psittacicella hinzii</name>
    <dbReference type="NCBI Taxonomy" id="2028575"/>
    <lineage>
        <taxon>Bacteria</taxon>
        <taxon>Pseudomonadati</taxon>
        <taxon>Pseudomonadota</taxon>
        <taxon>Gammaproteobacteria</taxon>
        <taxon>Pasteurellales</taxon>
        <taxon>Psittacicellaceae</taxon>
        <taxon>Psittacicella</taxon>
    </lineage>
</organism>
<gene>
    <name evidence="12" type="ORF">CKF54_00585</name>
</gene>
<evidence type="ECO:0000256" key="8">
    <source>
        <dbReference type="ARBA" id="ARBA00033120"/>
    </source>
</evidence>
<dbReference type="GO" id="GO:0003677">
    <property type="term" value="F:DNA binding"/>
    <property type="evidence" value="ECO:0007669"/>
    <property type="project" value="UniProtKB-KW"/>
</dbReference>